<evidence type="ECO:0000256" key="4">
    <source>
        <dbReference type="ARBA" id="ARBA00020902"/>
    </source>
</evidence>
<reference evidence="12 13" key="1">
    <citation type="submission" date="2014-02" db="EMBL/GenBank/DDBJ databases">
        <title>Expanding our view of genomic diversity in Candidatus Accumulibacter clades.</title>
        <authorList>
            <person name="Skennerton C.T."/>
            <person name="Barr J.J."/>
            <person name="Slater F.R."/>
            <person name="Bond P.L."/>
            <person name="Tyson G.W."/>
        </authorList>
    </citation>
    <scope>NUCLEOTIDE SEQUENCE [LARGE SCALE GENOMIC DNA]</scope>
    <source>
        <strain evidence="13">BA-92</strain>
    </source>
</reference>
<keyword evidence="9 11" id="KW-0443">Lipid metabolism</keyword>
<keyword evidence="7 11" id="KW-0328">Glycosyltransferase</keyword>
<dbReference type="PANTHER" id="PTHR30372:SF4">
    <property type="entry name" value="LIPID-A-DISACCHARIDE SYNTHASE, MITOCHONDRIAL-RELATED"/>
    <property type="match status" value="1"/>
</dbReference>
<evidence type="ECO:0000256" key="7">
    <source>
        <dbReference type="ARBA" id="ARBA00022676"/>
    </source>
</evidence>
<evidence type="ECO:0000256" key="8">
    <source>
        <dbReference type="ARBA" id="ARBA00022679"/>
    </source>
</evidence>
<dbReference type="GO" id="GO:0008915">
    <property type="term" value="F:lipid-A-disaccharide synthase activity"/>
    <property type="evidence" value="ECO:0007669"/>
    <property type="project" value="UniProtKB-UniRule"/>
</dbReference>
<accession>A0A011PZU4</accession>
<evidence type="ECO:0000256" key="11">
    <source>
        <dbReference type="HAMAP-Rule" id="MF_00392"/>
    </source>
</evidence>
<keyword evidence="5 11" id="KW-0444">Lipid biosynthesis</keyword>
<dbReference type="PATRIC" id="fig|1454003.3.peg.558"/>
<evidence type="ECO:0000256" key="10">
    <source>
        <dbReference type="ARBA" id="ARBA00048975"/>
    </source>
</evidence>
<dbReference type="SUPFAM" id="SSF53756">
    <property type="entry name" value="UDP-Glycosyltransferase/glycogen phosphorylase"/>
    <property type="match status" value="1"/>
</dbReference>
<comment type="similarity">
    <text evidence="2 11">Belongs to the LpxB family.</text>
</comment>
<dbReference type="NCBIfam" id="TIGR00215">
    <property type="entry name" value="lpxB"/>
    <property type="match status" value="1"/>
</dbReference>
<keyword evidence="8 11" id="KW-0808">Transferase</keyword>
<dbReference type="AlphaFoldDB" id="A0A011PZU4"/>
<comment type="caution">
    <text evidence="12">The sequence shown here is derived from an EMBL/GenBank/DDBJ whole genome shotgun (WGS) entry which is preliminary data.</text>
</comment>
<evidence type="ECO:0000256" key="9">
    <source>
        <dbReference type="ARBA" id="ARBA00023098"/>
    </source>
</evidence>
<dbReference type="STRING" id="1454003.AW10_00543"/>
<dbReference type="Proteomes" id="UP000021816">
    <property type="component" value="Unassembled WGS sequence"/>
</dbReference>
<dbReference type="GO" id="GO:0016020">
    <property type="term" value="C:membrane"/>
    <property type="evidence" value="ECO:0007669"/>
    <property type="project" value="GOC"/>
</dbReference>
<proteinExistence type="inferred from homology"/>
<dbReference type="GO" id="GO:0009245">
    <property type="term" value="P:lipid A biosynthetic process"/>
    <property type="evidence" value="ECO:0007669"/>
    <property type="project" value="UniProtKB-UniRule"/>
</dbReference>
<name>A0A011PZU4_9PROT</name>
<dbReference type="EMBL" id="JEMX01000011">
    <property type="protein sequence ID" value="EXI82435.1"/>
    <property type="molecule type" value="Genomic_DNA"/>
</dbReference>
<dbReference type="InterPro" id="IPR003835">
    <property type="entry name" value="Glyco_trans_19"/>
</dbReference>
<dbReference type="Pfam" id="PF02684">
    <property type="entry name" value="LpxB"/>
    <property type="match status" value="1"/>
</dbReference>
<evidence type="ECO:0000256" key="1">
    <source>
        <dbReference type="ARBA" id="ARBA00002056"/>
    </source>
</evidence>
<protein>
    <recommendedName>
        <fullName evidence="4 11">Lipid-A-disaccharide synthase</fullName>
        <ecNumber evidence="3 11">2.4.1.182</ecNumber>
    </recommendedName>
</protein>
<dbReference type="UniPathway" id="UPA00973"/>
<comment type="pathway">
    <text evidence="11">Bacterial outer membrane biogenesis; LPS lipid A biosynthesis.</text>
</comment>
<evidence type="ECO:0000256" key="3">
    <source>
        <dbReference type="ARBA" id="ARBA00012687"/>
    </source>
</evidence>
<dbReference type="EC" id="2.4.1.182" evidence="3 11"/>
<evidence type="ECO:0000256" key="6">
    <source>
        <dbReference type="ARBA" id="ARBA00022556"/>
    </source>
</evidence>
<sequence>MRVAGPVRIAMVAGEASGDLLASQLMQALQARLPGAVFFGVGGPKMLERGFTAWHPLEKLAVRGYVEVLRHYREIAAIRRDLKRRLLADPPDVFIGVDAPDFNLSLEKVLKRQGVASVHYVSPSIWAWRGERIHSIGVAVSRMLALFPFETALYEKQGIPVSYVGHPLADMLPLEDGRHAARTLLGISPTTPVFALLPGSRQSELQYMAETFIETARRMHEQIPEAIFLAPLATRETRLLFEAALHRRRAKQLPIRLLFGHAHQAMMAADAVLVASGTATLEAALLKRPMAIAYKMAPLSYRMMRRMGYLPYVGLPNILAGRFVVPEFIQDEATADNLAQALLNLYADTAACERIKSVFRGIHLQLRQNAAEKAADAVIACLPSAALRVDALAVAG</sequence>
<comment type="function">
    <text evidence="1 11">Condensation of UDP-2,3-diacylglucosamine and 2,3-diacylglucosamine-1-phosphate to form lipid A disaccharide, a precursor of lipid A, a phosphorylated glycolipid that anchors the lipopolysaccharide to the outer membrane of the cell.</text>
</comment>
<evidence type="ECO:0000256" key="2">
    <source>
        <dbReference type="ARBA" id="ARBA00007868"/>
    </source>
</evidence>
<evidence type="ECO:0000256" key="5">
    <source>
        <dbReference type="ARBA" id="ARBA00022516"/>
    </source>
</evidence>
<dbReference type="GO" id="GO:0005543">
    <property type="term" value="F:phospholipid binding"/>
    <property type="evidence" value="ECO:0007669"/>
    <property type="project" value="TreeGrafter"/>
</dbReference>
<organism evidence="12 13">
    <name type="scientific">Candidatus Accumulibacter appositus</name>
    <dbReference type="NCBI Taxonomy" id="1454003"/>
    <lineage>
        <taxon>Bacteria</taxon>
        <taxon>Pseudomonadati</taxon>
        <taxon>Pseudomonadota</taxon>
        <taxon>Betaproteobacteria</taxon>
        <taxon>Candidatus Accumulibacter</taxon>
    </lineage>
</organism>
<comment type="catalytic activity">
    <reaction evidence="10 11">
        <text>a lipid X + a UDP-2-N,3-O-bis[(3R)-3-hydroxyacyl]-alpha-D-glucosamine = a lipid A disaccharide + UDP + H(+)</text>
        <dbReference type="Rhea" id="RHEA:67828"/>
        <dbReference type="ChEBI" id="CHEBI:15378"/>
        <dbReference type="ChEBI" id="CHEBI:58223"/>
        <dbReference type="ChEBI" id="CHEBI:137748"/>
        <dbReference type="ChEBI" id="CHEBI:176338"/>
        <dbReference type="ChEBI" id="CHEBI:176343"/>
        <dbReference type="EC" id="2.4.1.182"/>
    </reaction>
</comment>
<dbReference type="HAMAP" id="MF_00392">
    <property type="entry name" value="LpxB"/>
    <property type="match status" value="1"/>
</dbReference>
<keyword evidence="6 11" id="KW-0441">Lipid A biosynthesis</keyword>
<evidence type="ECO:0000313" key="13">
    <source>
        <dbReference type="Proteomes" id="UP000021816"/>
    </source>
</evidence>
<dbReference type="PANTHER" id="PTHR30372">
    <property type="entry name" value="LIPID-A-DISACCHARIDE SYNTHASE"/>
    <property type="match status" value="1"/>
</dbReference>
<evidence type="ECO:0000313" key="12">
    <source>
        <dbReference type="EMBL" id="EXI82435.1"/>
    </source>
</evidence>
<gene>
    <name evidence="11 12" type="primary">lpxB</name>
    <name evidence="12" type="ORF">AW10_00543</name>
</gene>